<accession>A0A075H9T1</accession>
<dbReference type="EMBL" id="KF900912">
    <property type="protein sequence ID" value="AIF11237.1"/>
    <property type="molecule type" value="Genomic_DNA"/>
</dbReference>
<sequence length="147" mass="17141">MAKDLENDLEKARVRTEAVIQQCKVALEDYHTAEEHASEMLARIWLLYDDIEVQQVWPDHEDRILELQEEYVRLGGSANNRLIAKVKNFESIMKEKVTGIKDSIGLIEETRQETEEDAEFFNNITAEMQRVADALEEIRNTFQRETA</sequence>
<protein>
    <submittedName>
        <fullName evidence="1">Uncharacterized protein</fullName>
    </submittedName>
</protein>
<proteinExistence type="predicted"/>
<evidence type="ECO:0000313" key="1">
    <source>
        <dbReference type="EMBL" id="AIF11237.1"/>
    </source>
</evidence>
<reference evidence="1" key="1">
    <citation type="journal article" date="2014" name="Genome Biol. Evol.">
        <title>Pangenome evidence for extensive interdomain horizontal transfer affecting lineage core and shell genes in uncultured planktonic thaumarchaeota and euryarchaeota.</title>
        <authorList>
            <person name="Deschamps P."/>
            <person name="Zivanovic Y."/>
            <person name="Moreira D."/>
            <person name="Rodriguez-Valera F."/>
            <person name="Lopez-Garcia P."/>
        </authorList>
    </citation>
    <scope>NUCLEOTIDE SEQUENCE</scope>
</reference>
<dbReference type="AlphaFoldDB" id="A0A075H9T1"/>
<name>A0A075H9T1_9EURY</name>
<organism evidence="1">
    <name type="scientific">uncultured marine group II/III euryarchaeote KM3_51_D01</name>
    <dbReference type="NCBI Taxonomy" id="1456454"/>
    <lineage>
        <taxon>Archaea</taxon>
        <taxon>Methanobacteriati</taxon>
        <taxon>Methanobacteriota</taxon>
        <taxon>environmental samples</taxon>
    </lineage>
</organism>